<reference evidence="1" key="2">
    <citation type="submission" date="2023-06" db="EMBL/GenBank/DDBJ databases">
        <authorList>
            <person name="Ma L."/>
            <person name="Liu K.-W."/>
            <person name="Li Z."/>
            <person name="Hsiao Y.-Y."/>
            <person name="Qi Y."/>
            <person name="Fu T."/>
            <person name="Tang G."/>
            <person name="Zhang D."/>
            <person name="Sun W.-H."/>
            <person name="Liu D.-K."/>
            <person name="Li Y."/>
            <person name="Chen G.-Z."/>
            <person name="Liu X.-D."/>
            <person name="Liao X.-Y."/>
            <person name="Jiang Y.-T."/>
            <person name="Yu X."/>
            <person name="Hao Y."/>
            <person name="Huang J."/>
            <person name="Zhao X.-W."/>
            <person name="Ke S."/>
            <person name="Chen Y.-Y."/>
            <person name="Wu W.-L."/>
            <person name="Hsu J.-L."/>
            <person name="Lin Y.-F."/>
            <person name="Huang M.-D."/>
            <person name="Li C.-Y."/>
            <person name="Huang L."/>
            <person name="Wang Z.-W."/>
            <person name="Zhao X."/>
            <person name="Zhong W.-Y."/>
            <person name="Peng D.-H."/>
            <person name="Ahmad S."/>
            <person name="Lan S."/>
            <person name="Zhang J.-S."/>
            <person name="Tsai W.-C."/>
            <person name="Van De Peer Y."/>
            <person name="Liu Z.-J."/>
        </authorList>
    </citation>
    <scope>NUCLEOTIDE SEQUENCE</scope>
    <source>
        <strain evidence="1">SCP</strain>
        <tissue evidence="1">Leaves</tissue>
    </source>
</reference>
<accession>A0AAV9AQD0</accession>
<organism evidence="1 2">
    <name type="scientific">Acorus gramineus</name>
    <name type="common">Dwarf sweet flag</name>
    <dbReference type="NCBI Taxonomy" id="55184"/>
    <lineage>
        <taxon>Eukaryota</taxon>
        <taxon>Viridiplantae</taxon>
        <taxon>Streptophyta</taxon>
        <taxon>Embryophyta</taxon>
        <taxon>Tracheophyta</taxon>
        <taxon>Spermatophyta</taxon>
        <taxon>Magnoliopsida</taxon>
        <taxon>Liliopsida</taxon>
        <taxon>Acoraceae</taxon>
        <taxon>Acorus</taxon>
    </lineage>
</organism>
<reference evidence="1" key="1">
    <citation type="journal article" date="2023" name="Nat. Commun.">
        <title>Diploid and tetraploid genomes of Acorus and the evolution of monocots.</title>
        <authorList>
            <person name="Ma L."/>
            <person name="Liu K.W."/>
            <person name="Li Z."/>
            <person name="Hsiao Y.Y."/>
            <person name="Qi Y."/>
            <person name="Fu T."/>
            <person name="Tang G.D."/>
            <person name="Zhang D."/>
            <person name="Sun W.H."/>
            <person name="Liu D.K."/>
            <person name="Li Y."/>
            <person name="Chen G.Z."/>
            <person name="Liu X.D."/>
            <person name="Liao X.Y."/>
            <person name="Jiang Y.T."/>
            <person name="Yu X."/>
            <person name="Hao Y."/>
            <person name="Huang J."/>
            <person name="Zhao X.W."/>
            <person name="Ke S."/>
            <person name="Chen Y.Y."/>
            <person name="Wu W.L."/>
            <person name="Hsu J.L."/>
            <person name="Lin Y.F."/>
            <person name="Huang M.D."/>
            <person name="Li C.Y."/>
            <person name="Huang L."/>
            <person name="Wang Z.W."/>
            <person name="Zhao X."/>
            <person name="Zhong W.Y."/>
            <person name="Peng D.H."/>
            <person name="Ahmad S."/>
            <person name="Lan S."/>
            <person name="Zhang J.S."/>
            <person name="Tsai W.C."/>
            <person name="Van de Peer Y."/>
            <person name="Liu Z.J."/>
        </authorList>
    </citation>
    <scope>NUCLEOTIDE SEQUENCE</scope>
    <source>
        <strain evidence="1">SCP</strain>
    </source>
</reference>
<name>A0AAV9AQD0_ACOGR</name>
<proteinExistence type="predicted"/>
<sequence>MDKPVDEEEISSAKAVLLGALASGVNVTHCCCSIGALKNLTSGAELFTFICRSGQPSHILTLVSQKLITL</sequence>
<dbReference type="EMBL" id="JAUJYN010000007">
    <property type="protein sequence ID" value="KAK1266394.1"/>
    <property type="molecule type" value="Genomic_DNA"/>
</dbReference>
<dbReference type="AlphaFoldDB" id="A0AAV9AQD0"/>
<comment type="caution">
    <text evidence="1">The sequence shown here is derived from an EMBL/GenBank/DDBJ whole genome shotgun (WGS) entry which is preliminary data.</text>
</comment>
<keyword evidence="2" id="KW-1185">Reference proteome</keyword>
<evidence type="ECO:0000313" key="1">
    <source>
        <dbReference type="EMBL" id="KAK1266394.1"/>
    </source>
</evidence>
<gene>
    <name evidence="1" type="ORF">QJS04_geneDACA014491</name>
</gene>
<protein>
    <submittedName>
        <fullName evidence="1">Uncharacterized protein</fullName>
    </submittedName>
</protein>
<dbReference type="Proteomes" id="UP001179952">
    <property type="component" value="Unassembled WGS sequence"/>
</dbReference>
<evidence type="ECO:0000313" key="2">
    <source>
        <dbReference type="Proteomes" id="UP001179952"/>
    </source>
</evidence>